<gene>
    <name evidence="3" type="ORF">STCU_03644</name>
    <name evidence="2" type="ORF">STCU_03809</name>
</gene>
<feature type="compositionally biased region" description="Low complexity" evidence="1">
    <location>
        <begin position="109"/>
        <end position="122"/>
    </location>
</feature>
<accession>S9UQ27</accession>
<feature type="region of interest" description="Disordered" evidence="1">
    <location>
        <begin position="1"/>
        <end position="45"/>
    </location>
</feature>
<sequence>MVSKTRKQRQKKKELLREHGGTLPPVVPQQPKSIHLKKTRPRMKGKKKIRLGLECPVDIYEGFDEKEGVVWHCPKCSRQCRTIGFCVACATGKTFKQHTGLTMSRKAARSTPVASTATAAKKAAVKKLKAKRKT</sequence>
<name>S9UQ27_9TRYP</name>
<evidence type="ECO:0000256" key="1">
    <source>
        <dbReference type="SAM" id="MobiDB-lite"/>
    </source>
</evidence>
<proteinExistence type="predicted"/>
<feature type="compositionally biased region" description="Basic residues" evidence="1">
    <location>
        <begin position="123"/>
        <end position="134"/>
    </location>
</feature>
<dbReference type="EMBL" id="ATMH01003809">
    <property type="protein sequence ID" value="EPY30894.1"/>
    <property type="molecule type" value="Genomic_DNA"/>
</dbReference>
<feature type="region of interest" description="Disordered" evidence="1">
    <location>
        <begin position="106"/>
        <end position="134"/>
    </location>
</feature>
<feature type="compositionally biased region" description="Basic residues" evidence="1">
    <location>
        <begin position="34"/>
        <end position="45"/>
    </location>
</feature>
<dbReference type="OrthoDB" id="277341at2759"/>
<evidence type="ECO:0000313" key="4">
    <source>
        <dbReference type="Proteomes" id="UP000015354"/>
    </source>
</evidence>
<comment type="caution">
    <text evidence="2">The sequence shown here is derived from an EMBL/GenBank/DDBJ whole genome shotgun (WGS) entry which is preliminary data.</text>
</comment>
<dbReference type="Proteomes" id="UP000015354">
    <property type="component" value="Unassembled WGS sequence"/>
</dbReference>
<organism evidence="2 4">
    <name type="scientific">Strigomonas culicis</name>
    <dbReference type="NCBI Taxonomy" id="28005"/>
    <lineage>
        <taxon>Eukaryota</taxon>
        <taxon>Discoba</taxon>
        <taxon>Euglenozoa</taxon>
        <taxon>Kinetoplastea</taxon>
        <taxon>Metakinetoplastina</taxon>
        <taxon>Trypanosomatida</taxon>
        <taxon>Trypanosomatidae</taxon>
        <taxon>Strigomonadinae</taxon>
        <taxon>Strigomonas</taxon>
    </lineage>
</organism>
<keyword evidence="4" id="KW-1185">Reference proteome</keyword>
<protein>
    <submittedName>
        <fullName evidence="2">Uncharacterized protein</fullName>
    </submittedName>
</protein>
<reference evidence="2" key="2">
    <citation type="submission" date="2013-03" db="EMBL/GenBank/DDBJ databases">
        <authorList>
            <person name="Motta M.C.M."/>
            <person name="Martins A.C.A."/>
            <person name="Preta C.M.C.C."/>
            <person name="Silva R."/>
            <person name="de Souza S.S."/>
            <person name="Klein C.C."/>
            <person name="de Almeida L.G.P."/>
            <person name="Cunha O.L."/>
            <person name="Colabardini A.C."/>
            <person name="Lima B.A."/>
            <person name="Machado C.R."/>
            <person name="Soares C.M.A."/>
            <person name="de Menezes C.B.A."/>
            <person name="Bartolomeu D.C."/>
            <person name="Grisard E.C."/>
            <person name="Fantinatti-Garboggini F."/>
            <person name="Rodrigues-Luiz G.F."/>
            <person name="Wagner G."/>
            <person name="Goldman G.H."/>
            <person name="Fietto J.L.R."/>
            <person name="Ciapina L.P."/>
            <person name="Brocchi M."/>
            <person name="Elias M.C."/>
            <person name="Goldman M.H.S."/>
            <person name="Sagot M.-F."/>
            <person name="Pereira M."/>
            <person name="Stoco P.H."/>
            <person name="Teixeira S.M.R."/>
            <person name="de Mendonca-Neto R.P."/>
            <person name="Maciel T.E.F."/>
            <person name="Mendes T.A.O."/>
            <person name="Urmenyi T.P."/>
            <person name="Teixeira M.M.G."/>
            <person name="de Camargo E.F.P."/>
            <person name="de Sousa W."/>
            <person name="Schenkman S."/>
            <person name="de Vasconcelos A.T.R."/>
        </authorList>
    </citation>
    <scope>NUCLEOTIDE SEQUENCE</scope>
</reference>
<feature type="compositionally biased region" description="Basic residues" evidence="1">
    <location>
        <begin position="1"/>
        <end position="12"/>
    </location>
</feature>
<dbReference type="AlphaFoldDB" id="S9UQ27"/>
<evidence type="ECO:0000313" key="2">
    <source>
        <dbReference type="EMBL" id="EPY30894.1"/>
    </source>
</evidence>
<evidence type="ECO:0000313" key="3">
    <source>
        <dbReference type="EMBL" id="EPY31059.1"/>
    </source>
</evidence>
<dbReference type="EMBL" id="ATMH01003644">
    <property type="protein sequence ID" value="EPY31059.1"/>
    <property type="molecule type" value="Genomic_DNA"/>
</dbReference>
<reference evidence="2 4" key="1">
    <citation type="journal article" date="2013" name="PLoS ONE">
        <title>Predicting the Proteins of Angomonas deanei, Strigomonas culicis and Their Respective Endosymbionts Reveals New Aspects of the Trypanosomatidae Family.</title>
        <authorList>
            <person name="Motta M.C."/>
            <person name="Martins A.C."/>
            <person name="de Souza S.S."/>
            <person name="Catta-Preta C.M."/>
            <person name="Silva R."/>
            <person name="Klein C.C."/>
            <person name="de Almeida L.G."/>
            <person name="de Lima Cunha O."/>
            <person name="Ciapina L.P."/>
            <person name="Brocchi M."/>
            <person name="Colabardini A.C."/>
            <person name="de Araujo Lima B."/>
            <person name="Machado C.R."/>
            <person name="de Almeida Soares C.M."/>
            <person name="Probst C.M."/>
            <person name="de Menezes C.B."/>
            <person name="Thompson C.E."/>
            <person name="Bartholomeu D.C."/>
            <person name="Gradia D.F."/>
            <person name="Pavoni D.P."/>
            <person name="Grisard E.C."/>
            <person name="Fantinatti-Garboggini F."/>
            <person name="Marchini F.K."/>
            <person name="Rodrigues-Luiz G.F."/>
            <person name="Wagner G."/>
            <person name="Goldman G.H."/>
            <person name="Fietto J.L."/>
            <person name="Elias M.C."/>
            <person name="Goldman M.H."/>
            <person name="Sagot M.F."/>
            <person name="Pereira M."/>
            <person name="Stoco P.H."/>
            <person name="de Mendonca-Neto R.P."/>
            <person name="Teixeira S.M."/>
            <person name="Maciel T.E."/>
            <person name="de Oliveira Mendes T.A."/>
            <person name="Urmenyi T.P."/>
            <person name="de Souza W."/>
            <person name="Schenkman S."/>
            <person name="de Vasconcelos A.T."/>
        </authorList>
    </citation>
    <scope>NUCLEOTIDE SEQUENCE [LARGE SCALE GENOMIC DNA]</scope>
</reference>